<keyword evidence="6 7" id="KW-0067">ATP-binding</keyword>
<keyword evidence="3" id="KW-0808">Transferase</keyword>
<dbReference type="GO" id="GO:0004674">
    <property type="term" value="F:protein serine/threonine kinase activity"/>
    <property type="evidence" value="ECO:0007669"/>
    <property type="project" value="UniProtKB-KW"/>
</dbReference>
<evidence type="ECO:0000256" key="1">
    <source>
        <dbReference type="ARBA" id="ARBA00012513"/>
    </source>
</evidence>
<keyword evidence="4 7" id="KW-0547">Nucleotide-binding</keyword>
<name>A0A7W9KM36_9PSEU</name>
<dbReference type="PROSITE" id="PS00108">
    <property type="entry name" value="PROTEIN_KINASE_ST"/>
    <property type="match status" value="1"/>
</dbReference>
<feature type="domain" description="Protein kinase" evidence="10">
    <location>
        <begin position="5"/>
        <end position="254"/>
    </location>
</feature>
<evidence type="ECO:0000256" key="4">
    <source>
        <dbReference type="ARBA" id="ARBA00022741"/>
    </source>
</evidence>
<evidence type="ECO:0000256" key="9">
    <source>
        <dbReference type="SAM" id="Phobius"/>
    </source>
</evidence>
<dbReference type="InterPro" id="IPR008271">
    <property type="entry name" value="Ser/Thr_kinase_AS"/>
</dbReference>
<evidence type="ECO:0000256" key="6">
    <source>
        <dbReference type="ARBA" id="ARBA00022840"/>
    </source>
</evidence>
<keyword evidence="9" id="KW-1133">Transmembrane helix</keyword>
<dbReference type="PANTHER" id="PTHR43289">
    <property type="entry name" value="MITOGEN-ACTIVATED PROTEIN KINASE KINASE KINASE 20-RELATED"/>
    <property type="match status" value="1"/>
</dbReference>
<gene>
    <name evidence="11" type="ORF">BJ998_006263</name>
</gene>
<keyword evidence="2 11" id="KW-0723">Serine/threonine-protein kinase</keyword>
<feature type="binding site" evidence="7">
    <location>
        <position position="34"/>
    </location>
    <ligand>
        <name>ATP</name>
        <dbReference type="ChEBI" id="CHEBI:30616"/>
    </ligand>
</feature>
<dbReference type="AlphaFoldDB" id="A0A7W9KM36"/>
<dbReference type="PROSITE" id="PS50011">
    <property type="entry name" value="PROTEIN_KINASE_DOM"/>
    <property type="match status" value="1"/>
</dbReference>
<keyword evidence="9" id="KW-0812">Transmembrane</keyword>
<sequence>MAGRYVLVRTLGAGGMGTVWLARDLLLGRDVAVKEVTGQGERVLREARAAARIVHPNVVTVYDVVEHDDRQWIVMQHVDSRTLADVIAEDGPMSPDRAAEIGLDLLAALRAAHDSGVLHRDVKPGNVLLDSAGHAYLADFGIASAEGDSTLTAAGTLVGAPAYMAPERVQGLECGPESDFWSLGVTIYAAVEGIVPFDRTDPLATMTSVLMDPPPAPTRAGWLTPLLTRLLDKDPAGRPGPDEIFTALSGSPLVQTTVPMHPGPPQHRRRAPMAVGAFALAAVVGVMLFLFRTGPPPADSHTPAAPPSMTTTNHAPEQIAPVRATTTSTARNTTSSTPETTTSTTTTTETTTEPPTTTTTTTAVTTEPTTTPENTSTTAREQTSVSPTS</sequence>
<evidence type="ECO:0000259" key="10">
    <source>
        <dbReference type="PROSITE" id="PS50011"/>
    </source>
</evidence>
<dbReference type="EMBL" id="JACHIR010000001">
    <property type="protein sequence ID" value="MBB5895067.1"/>
    <property type="molecule type" value="Genomic_DNA"/>
</dbReference>
<dbReference type="RefSeq" id="WP_221338184.1">
    <property type="nucleotide sequence ID" value="NZ_BAAAWY010000010.1"/>
</dbReference>
<keyword evidence="5 11" id="KW-0418">Kinase</keyword>
<comment type="caution">
    <text evidence="11">The sequence shown here is derived from an EMBL/GenBank/DDBJ whole genome shotgun (WGS) entry which is preliminary data.</text>
</comment>
<accession>A0A7W9KM36</accession>
<dbReference type="Pfam" id="PF00069">
    <property type="entry name" value="Pkinase"/>
    <property type="match status" value="1"/>
</dbReference>
<evidence type="ECO:0000256" key="3">
    <source>
        <dbReference type="ARBA" id="ARBA00022679"/>
    </source>
</evidence>
<evidence type="ECO:0000256" key="7">
    <source>
        <dbReference type="PROSITE-ProRule" id="PRU10141"/>
    </source>
</evidence>
<dbReference type="InterPro" id="IPR017441">
    <property type="entry name" value="Protein_kinase_ATP_BS"/>
</dbReference>
<evidence type="ECO:0000256" key="2">
    <source>
        <dbReference type="ARBA" id="ARBA00022527"/>
    </source>
</evidence>
<dbReference type="Gene3D" id="1.10.510.10">
    <property type="entry name" value="Transferase(Phosphotransferase) domain 1"/>
    <property type="match status" value="1"/>
</dbReference>
<dbReference type="InterPro" id="IPR000719">
    <property type="entry name" value="Prot_kinase_dom"/>
</dbReference>
<keyword evidence="9" id="KW-0472">Membrane</keyword>
<dbReference type="PROSITE" id="PS00107">
    <property type="entry name" value="PROTEIN_KINASE_ATP"/>
    <property type="match status" value="1"/>
</dbReference>
<evidence type="ECO:0000256" key="5">
    <source>
        <dbReference type="ARBA" id="ARBA00022777"/>
    </source>
</evidence>
<evidence type="ECO:0000313" key="11">
    <source>
        <dbReference type="EMBL" id="MBB5895067.1"/>
    </source>
</evidence>
<feature type="compositionally biased region" description="Low complexity" evidence="8">
    <location>
        <begin position="323"/>
        <end position="378"/>
    </location>
</feature>
<dbReference type="PANTHER" id="PTHR43289:SF6">
    <property type="entry name" value="SERINE_THREONINE-PROTEIN KINASE NEKL-3"/>
    <property type="match status" value="1"/>
</dbReference>
<organism evidence="11 12">
    <name type="scientific">Kutzneria kofuensis</name>
    <dbReference type="NCBI Taxonomy" id="103725"/>
    <lineage>
        <taxon>Bacteria</taxon>
        <taxon>Bacillati</taxon>
        <taxon>Actinomycetota</taxon>
        <taxon>Actinomycetes</taxon>
        <taxon>Pseudonocardiales</taxon>
        <taxon>Pseudonocardiaceae</taxon>
        <taxon>Kutzneria</taxon>
    </lineage>
</organism>
<keyword evidence="12" id="KW-1185">Reference proteome</keyword>
<evidence type="ECO:0000313" key="12">
    <source>
        <dbReference type="Proteomes" id="UP000585638"/>
    </source>
</evidence>
<dbReference type="Proteomes" id="UP000585638">
    <property type="component" value="Unassembled WGS sequence"/>
</dbReference>
<feature type="transmembrane region" description="Helical" evidence="9">
    <location>
        <begin position="271"/>
        <end position="291"/>
    </location>
</feature>
<dbReference type="SMART" id="SM00220">
    <property type="entry name" value="S_TKc"/>
    <property type="match status" value="1"/>
</dbReference>
<feature type="compositionally biased region" description="Polar residues" evidence="8">
    <location>
        <begin position="379"/>
        <end position="389"/>
    </location>
</feature>
<dbReference type="SUPFAM" id="SSF56112">
    <property type="entry name" value="Protein kinase-like (PK-like)"/>
    <property type="match status" value="1"/>
</dbReference>
<proteinExistence type="predicted"/>
<evidence type="ECO:0000256" key="8">
    <source>
        <dbReference type="SAM" id="MobiDB-lite"/>
    </source>
</evidence>
<dbReference type="InterPro" id="IPR011009">
    <property type="entry name" value="Kinase-like_dom_sf"/>
</dbReference>
<feature type="region of interest" description="Disordered" evidence="8">
    <location>
        <begin position="298"/>
        <end position="389"/>
    </location>
</feature>
<reference evidence="11 12" key="1">
    <citation type="submission" date="2020-08" db="EMBL/GenBank/DDBJ databases">
        <title>Sequencing the genomes of 1000 actinobacteria strains.</title>
        <authorList>
            <person name="Klenk H.-P."/>
        </authorList>
    </citation>
    <scope>NUCLEOTIDE SEQUENCE [LARGE SCALE GENOMIC DNA]</scope>
    <source>
        <strain evidence="11 12">DSM 43851</strain>
    </source>
</reference>
<dbReference type="EC" id="2.7.11.1" evidence="1"/>
<protein>
    <recommendedName>
        <fullName evidence="1">non-specific serine/threonine protein kinase</fullName>
        <ecNumber evidence="1">2.7.11.1</ecNumber>
    </recommendedName>
</protein>
<dbReference type="CDD" id="cd14014">
    <property type="entry name" value="STKc_PknB_like"/>
    <property type="match status" value="1"/>
</dbReference>
<dbReference type="GO" id="GO:0005524">
    <property type="term" value="F:ATP binding"/>
    <property type="evidence" value="ECO:0007669"/>
    <property type="project" value="UniProtKB-UniRule"/>
</dbReference>